<accession>A0ABN8Q3M2</accession>
<evidence type="ECO:0000256" key="4">
    <source>
        <dbReference type="ARBA" id="ARBA00022801"/>
    </source>
</evidence>
<evidence type="ECO:0000259" key="7">
    <source>
        <dbReference type="PROSITE" id="PS51462"/>
    </source>
</evidence>
<comment type="cofactor">
    <cofactor evidence="2">
        <name>Mg(2+)</name>
        <dbReference type="ChEBI" id="CHEBI:18420"/>
    </cofactor>
</comment>
<proteinExistence type="predicted"/>
<evidence type="ECO:0000313" key="8">
    <source>
        <dbReference type="EMBL" id="CAH3156546.1"/>
    </source>
</evidence>
<evidence type="ECO:0000256" key="2">
    <source>
        <dbReference type="ARBA" id="ARBA00001946"/>
    </source>
</evidence>
<dbReference type="PANTHER" id="PTHR12992:SF24">
    <property type="entry name" value="PEROXISOMAL COENZYME A DIPHOSPHATASE NUDT7"/>
    <property type="match status" value="1"/>
</dbReference>
<sequence length="249" mass="28097">MATPSDEAALLEFCRKRVKSFAESKYNTNKYFSGKENPAFRRAAVLVPIFVKEGALHFLLTLRSEELPTFKGQVAFPGGKQEDSDKDVVETALREAKEEVGLSPEIVEVVAVLCPLVTRNKKLHAYVYPVIGIIKSSFELVINTSEVQTTFDVPLNFFLYKATHRKGTMTFMEKEIDITFFDYETDAGDQTKPVNFVIWGLTATICLKVSVAALNKLPEYQLGEYYPDLEKYIKQVNSQQGKIKCLSKV</sequence>
<dbReference type="CDD" id="cd03426">
    <property type="entry name" value="NUDIX_CoAse_Nudt7"/>
    <property type="match status" value="1"/>
</dbReference>
<keyword evidence="9" id="KW-1185">Reference proteome</keyword>
<dbReference type="Proteomes" id="UP001159427">
    <property type="component" value="Unassembled WGS sequence"/>
</dbReference>
<dbReference type="InterPro" id="IPR045121">
    <property type="entry name" value="CoAse"/>
</dbReference>
<comment type="cofactor">
    <cofactor evidence="1">
        <name>Mn(2+)</name>
        <dbReference type="ChEBI" id="CHEBI:29035"/>
    </cofactor>
</comment>
<protein>
    <recommendedName>
        <fullName evidence="7">Nudix hydrolase domain-containing protein</fullName>
    </recommendedName>
</protein>
<evidence type="ECO:0000256" key="1">
    <source>
        <dbReference type="ARBA" id="ARBA00001936"/>
    </source>
</evidence>
<dbReference type="SUPFAM" id="SSF55811">
    <property type="entry name" value="Nudix"/>
    <property type="match status" value="1"/>
</dbReference>
<dbReference type="PROSITE" id="PS51462">
    <property type="entry name" value="NUDIX"/>
    <property type="match status" value="1"/>
</dbReference>
<reference evidence="8 9" key="1">
    <citation type="submission" date="2022-05" db="EMBL/GenBank/DDBJ databases">
        <authorList>
            <consortium name="Genoscope - CEA"/>
            <person name="William W."/>
        </authorList>
    </citation>
    <scope>NUCLEOTIDE SEQUENCE [LARGE SCALE GENOMIC DNA]</scope>
</reference>
<keyword evidence="3" id="KW-0479">Metal-binding</keyword>
<keyword evidence="6" id="KW-0464">Manganese</keyword>
<dbReference type="Pfam" id="PF00293">
    <property type="entry name" value="NUDIX"/>
    <property type="match status" value="1"/>
</dbReference>
<name>A0ABN8Q3M2_9CNID</name>
<dbReference type="Gene3D" id="3.90.79.10">
    <property type="entry name" value="Nucleoside Triphosphate Pyrophosphohydrolase"/>
    <property type="match status" value="1"/>
</dbReference>
<organism evidence="8 9">
    <name type="scientific">Porites evermanni</name>
    <dbReference type="NCBI Taxonomy" id="104178"/>
    <lineage>
        <taxon>Eukaryota</taxon>
        <taxon>Metazoa</taxon>
        <taxon>Cnidaria</taxon>
        <taxon>Anthozoa</taxon>
        <taxon>Hexacorallia</taxon>
        <taxon>Scleractinia</taxon>
        <taxon>Fungiina</taxon>
        <taxon>Poritidae</taxon>
        <taxon>Porites</taxon>
    </lineage>
</organism>
<keyword evidence="4" id="KW-0378">Hydrolase</keyword>
<evidence type="ECO:0000256" key="3">
    <source>
        <dbReference type="ARBA" id="ARBA00022723"/>
    </source>
</evidence>
<dbReference type="InterPro" id="IPR015797">
    <property type="entry name" value="NUDIX_hydrolase-like_dom_sf"/>
</dbReference>
<evidence type="ECO:0000313" key="9">
    <source>
        <dbReference type="Proteomes" id="UP001159427"/>
    </source>
</evidence>
<feature type="domain" description="Nudix hydrolase" evidence="7">
    <location>
        <begin position="40"/>
        <end position="175"/>
    </location>
</feature>
<evidence type="ECO:0000256" key="5">
    <source>
        <dbReference type="ARBA" id="ARBA00022842"/>
    </source>
</evidence>
<gene>
    <name evidence="8" type="ORF">PEVE_00002214</name>
</gene>
<dbReference type="EMBL" id="CALNXI010001125">
    <property type="protein sequence ID" value="CAH3156546.1"/>
    <property type="molecule type" value="Genomic_DNA"/>
</dbReference>
<keyword evidence="5" id="KW-0460">Magnesium</keyword>
<dbReference type="PANTHER" id="PTHR12992">
    <property type="entry name" value="NUDIX HYDROLASE"/>
    <property type="match status" value="1"/>
</dbReference>
<evidence type="ECO:0000256" key="6">
    <source>
        <dbReference type="ARBA" id="ARBA00023211"/>
    </source>
</evidence>
<comment type="caution">
    <text evidence="8">The sequence shown here is derived from an EMBL/GenBank/DDBJ whole genome shotgun (WGS) entry which is preliminary data.</text>
</comment>
<dbReference type="InterPro" id="IPR000086">
    <property type="entry name" value="NUDIX_hydrolase_dom"/>
</dbReference>